<feature type="region of interest" description="Disordered" evidence="1">
    <location>
        <begin position="41"/>
        <end position="77"/>
    </location>
</feature>
<feature type="compositionally biased region" description="Acidic residues" evidence="1">
    <location>
        <begin position="46"/>
        <end position="60"/>
    </location>
</feature>
<feature type="region of interest" description="Disordered" evidence="1">
    <location>
        <begin position="107"/>
        <end position="129"/>
    </location>
</feature>
<dbReference type="EnsemblPlants" id="OMERI03G00240.1">
    <property type="protein sequence ID" value="OMERI03G00240.1"/>
    <property type="gene ID" value="OMERI03G00240"/>
</dbReference>
<name>A0A0E0CTR2_9ORYZ</name>
<evidence type="ECO:0000256" key="1">
    <source>
        <dbReference type="SAM" id="MobiDB-lite"/>
    </source>
</evidence>
<feature type="compositionally biased region" description="Basic and acidic residues" evidence="1">
    <location>
        <begin position="66"/>
        <end position="77"/>
    </location>
</feature>
<organism evidence="2">
    <name type="scientific">Oryza meridionalis</name>
    <dbReference type="NCBI Taxonomy" id="40149"/>
    <lineage>
        <taxon>Eukaryota</taxon>
        <taxon>Viridiplantae</taxon>
        <taxon>Streptophyta</taxon>
        <taxon>Embryophyta</taxon>
        <taxon>Tracheophyta</taxon>
        <taxon>Spermatophyta</taxon>
        <taxon>Magnoliopsida</taxon>
        <taxon>Liliopsida</taxon>
        <taxon>Poales</taxon>
        <taxon>Poaceae</taxon>
        <taxon>BOP clade</taxon>
        <taxon>Oryzoideae</taxon>
        <taxon>Oryzeae</taxon>
        <taxon>Oryzinae</taxon>
        <taxon>Oryza</taxon>
    </lineage>
</organism>
<proteinExistence type="predicted"/>
<evidence type="ECO:0000313" key="2">
    <source>
        <dbReference type="EnsemblPlants" id="OMERI03G00240.1"/>
    </source>
</evidence>
<dbReference type="AlphaFoldDB" id="A0A0E0CTR2"/>
<protein>
    <submittedName>
        <fullName evidence="2">Uncharacterized protein</fullName>
    </submittedName>
</protein>
<sequence>MRGMPTAVTMRVDGTPKTMCCQKAFLGALLACSHTIRFAADPSSDREEEDDDGEDGDAADAVDLGVGRHEVPDGSREARLVEAADGDEHPGEEDEQRVGHGVQARLGVAEVDHHQRQRRGDGRPRHVEPHHATTIPTVTTYAKLLRNSFRRASVHCMNHGCLVVMFSDISSDINVLPLPFSCGVLLADAGDLPSSTASICLPSTLSSAPPPSSLQYMQSSMTMLTAIPTSMAGRIPMRNLGKVILLLKAMTSDINVLPLPFSCGVLLADAGDLPSSTASICLPSTLSSAPPPSSLQYMQSSMTMLTAIPTSMAGRIPMRNLGKVILLLKAMTRFWGLPMGVAAEPMLALEARARRKGLAGRLRSAASSRTNSVRTTQQVSLVKRALARAVTTQTRHMRSRPPWLFHASRRPRCLNIPAFRR</sequence>
<feature type="compositionally biased region" description="Basic and acidic residues" evidence="1">
    <location>
        <begin position="110"/>
        <end position="129"/>
    </location>
</feature>
<dbReference type="Proteomes" id="UP000008021">
    <property type="component" value="Chromosome 3"/>
</dbReference>
<accession>A0A0E0CTR2</accession>
<evidence type="ECO:0000313" key="3">
    <source>
        <dbReference type="Proteomes" id="UP000008021"/>
    </source>
</evidence>
<keyword evidence="3" id="KW-1185">Reference proteome</keyword>
<dbReference type="Gramene" id="OMERI03G00240.1">
    <property type="protein sequence ID" value="OMERI03G00240.1"/>
    <property type="gene ID" value="OMERI03G00240"/>
</dbReference>
<reference evidence="2" key="2">
    <citation type="submission" date="2018-05" db="EMBL/GenBank/DDBJ databases">
        <title>OmerRS3 (Oryza meridionalis Reference Sequence Version 3).</title>
        <authorList>
            <person name="Zhang J."/>
            <person name="Kudrna D."/>
            <person name="Lee S."/>
            <person name="Talag J."/>
            <person name="Welchert J."/>
            <person name="Wing R.A."/>
        </authorList>
    </citation>
    <scope>NUCLEOTIDE SEQUENCE [LARGE SCALE GENOMIC DNA]</scope>
    <source>
        <strain evidence="2">cv. OR44</strain>
    </source>
</reference>
<reference evidence="2" key="1">
    <citation type="submission" date="2015-04" db="UniProtKB">
        <authorList>
            <consortium name="EnsemblPlants"/>
        </authorList>
    </citation>
    <scope>IDENTIFICATION</scope>
</reference>